<dbReference type="GO" id="GO:0046872">
    <property type="term" value="F:metal ion binding"/>
    <property type="evidence" value="ECO:0007669"/>
    <property type="project" value="UniProtKB-KW"/>
</dbReference>
<keyword evidence="1" id="KW-0411">Iron-sulfur</keyword>
<dbReference type="GO" id="GO:0006508">
    <property type="term" value="P:proteolysis"/>
    <property type="evidence" value="ECO:0007669"/>
    <property type="project" value="UniProtKB-KW"/>
</dbReference>
<dbReference type="GO" id="GO:0008233">
    <property type="term" value="F:peptidase activity"/>
    <property type="evidence" value="ECO:0007669"/>
    <property type="project" value="UniProtKB-KW"/>
</dbReference>
<evidence type="ECO:0000313" key="3">
    <source>
        <dbReference type="Proteomes" id="UP000219439"/>
    </source>
</evidence>
<reference evidence="2 3" key="1">
    <citation type="submission" date="2017-09" db="EMBL/GenBank/DDBJ databases">
        <authorList>
            <person name="Ehlers B."/>
            <person name="Leendertz F.H."/>
        </authorList>
    </citation>
    <scope>NUCLEOTIDE SEQUENCE [LARGE SCALE GENOMIC DNA]</scope>
    <source>
        <strain evidence="2 3">DSM 18289</strain>
    </source>
</reference>
<feature type="binding site" evidence="1">
    <location>
        <position position="204"/>
    </location>
    <ligand>
        <name>[4Fe-4S] cluster</name>
        <dbReference type="ChEBI" id="CHEBI:49883"/>
    </ligand>
</feature>
<comment type="similarity">
    <text evidence="1">Belongs to the peptidase U32 family. UbiV subfamily.</text>
</comment>
<dbReference type="Proteomes" id="UP000219439">
    <property type="component" value="Unassembled WGS sequence"/>
</dbReference>
<accession>A0A285NFF7</accession>
<keyword evidence="1" id="KW-0004">4Fe-4S</keyword>
<dbReference type="PANTHER" id="PTHR30217">
    <property type="entry name" value="PEPTIDASE U32 FAMILY"/>
    <property type="match status" value="1"/>
</dbReference>
<organism evidence="2 3">
    <name type="scientific">Cohaesibacter gelatinilyticus</name>
    <dbReference type="NCBI Taxonomy" id="372072"/>
    <lineage>
        <taxon>Bacteria</taxon>
        <taxon>Pseudomonadati</taxon>
        <taxon>Pseudomonadota</taxon>
        <taxon>Alphaproteobacteria</taxon>
        <taxon>Hyphomicrobiales</taxon>
        <taxon>Cohaesibacteraceae</taxon>
    </lineage>
</organism>
<comment type="function">
    <text evidence="1">Required for O(2)-independent ubiquinone (coenzyme Q) biosynthesis. Together with UbiU, is essential for the C6-hydroxylation reaction in the oxygen-independent ubiquinone biosynthesis pathway.</text>
</comment>
<evidence type="ECO:0000256" key="1">
    <source>
        <dbReference type="HAMAP-Rule" id="MF_02233"/>
    </source>
</evidence>
<keyword evidence="1" id="KW-0479">Metal-binding</keyword>
<dbReference type="InterPro" id="IPR051454">
    <property type="entry name" value="RNA/ubiquinone_mod_enzymes"/>
</dbReference>
<dbReference type="InterPro" id="IPR001539">
    <property type="entry name" value="Peptidase_U32"/>
</dbReference>
<name>A0A285NFF7_9HYPH</name>
<sequence length="314" mass="34866">MAITKSGPKLMNNKPELTLGPCLFNWPEAMWRDFYFRMADESDFDLIYIGEPVCSKRLPFRDSVLPDILERMESAGKKVVLSTLALVTTKPERKTLSGQCDQDEWMVEANDLTALAFLKGRKHVIGPYINLYNEDSIEALSKRGATRFVLPTELSAETASKLIKAAPDPVYELQVFGRLPLALSARCYHARLNKLSKDSCRFVCDQDLDGRDVNSLTGQPFLAVNGIQTMSYGSQLLLEELPDLAKMGIGAFRLSPHTGDMIAVAKIFRSLLAGEVEAIEAHKAMEKEMPSHHFINGFVHGQAGMKQVAESLAV</sequence>
<dbReference type="NCBIfam" id="NF011991">
    <property type="entry name" value="PRK15447.1"/>
    <property type="match status" value="1"/>
</dbReference>
<dbReference type="PANTHER" id="PTHR30217:SF11">
    <property type="entry name" value="UBIQUINONE BIOSYNTHESIS PROTEIN UBIV"/>
    <property type="match status" value="1"/>
</dbReference>
<gene>
    <name evidence="1" type="primary">ubiV</name>
    <name evidence="2" type="ORF">SAMN06265368_1496</name>
</gene>
<keyword evidence="1" id="KW-0408">Iron</keyword>
<proteinExistence type="inferred from homology"/>
<dbReference type="UniPathway" id="UPA00232"/>
<dbReference type="EMBL" id="OBEL01000001">
    <property type="protein sequence ID" value="SNZ08185.1"/>
    <property type="molecule type" value="Genomic_DNA"/>
</dbReference>
<dbReference type="HAMAP" id="MF_02233">
    <property type="entry name" value="UbiV"/>
    <property type="match status" value="1"/>
</dbReference>
<keyword evidence="3" id="KW-1185">Reference proteome</keyword>
<comment type="cofactor">
    <cofactor evidence="1">
        <name>[4Fe-4S] cluster</name>
        <dbReference type="ChEBI" id="CHEBI:49883"/>
    </cofactor>
</comment>
<keyword evidence="1" id="KW-0831">Ubiquinone biosynthesis</keyword>
<keyword evidence="2" id="KW-0378">Hydrolase</keyword>
<dbReference type="InterPro" id="IPR043693">
    <property type="entry name" value="UbiV"/>
</dbReference>
<dbReference type="AlphaFoldDB" id="A0A285NFF7"/>
<keyword evidence="2" id="KW-0645">Protease</keyword>
<feature type="binding site" evidence="1">
    <location>
        <position position="54"/>
    </location>
    <ligand>
        <name>[4Fe-4S] cluster</name>
        <dbReference type="ChEBI" id="CHEBI:49883"/>
    </ligand>
</feature>
<protein>
    <recommendedName>
        <fullName evidence="1">Ubiquinone biosynthesis protein UbiV</fullName>
    </recommendedName>
</protein>
<dbReference type="GO" id="GO:0051539">
    <property type="term" value="F:4 iron, 4 sulfur cluster binding"/>
    <property type="evidence" value="ECO:0007669"/>
    <property type="project" value="UniProtKB-UniRule"/>
</dbReference>
<dbReference type="GO" id="GO:0006744">
    <property type="term" value="P:ubiquinone biosynthetic process"/>
    <property type="evidence" value="ECO:0007669"/>
    <property type="project" value="UniProtKB-UniRule"/>
</dbReference>
<evidence type="ECO:0000313" key="2">
    <source>
        <dbReference type="EMBL" id="SNZ08185.1"/>
    </source>
</evidence>
<comment type="subunit">
    <text evidence="1">Forms a heterodimer with UbiU.</text>
</comment>
<comment type="pathway">
    <text evidence="1">Cofactor biosynthesis; ubiquinone biosynthesis.</text>
</comment>
<feature type="binding site" evidence="1">
    <location>
        <position position="200"/>
    </location>
    <ligand>
        <name>[4Fe-4S] cluster</name>
        <dbReference type="ChEBI" id="CHEBI:49883"/>
    </ligand>
</feature>
<dbReference type="Pfam" id="PF01136">
    <property type="entry name" value="Peptidase_U32"/>
    <property type="match status" value="1"/>
</dbReference>
<feature type="binding site" evidence="1">
    <location>
        <position position="187"/>
    </location>
    <ligand>
        <name>[4Fe-4S] cluster</name>
        <dbReference type="ChEBI" id="CHEBI:49883"/>
    </ligand>
</feature>